<reference evidence="3" key="2">
    <citation type="submission" date="2020-11" db="EMBL/GenBank/DDBJ databases">
        <authorList>
            <person name="McCartney M.A."/>
            <person name="Auch B."/>
            <person name="Kono T."/>
            <person name="Mallez S."/>
            <person name="Becker A."/>
            <person name="Gohl D.M."/>
            <person name="Silverstein K.A.T."/>
            <person name="Koren S."/>
            <person name="Bechman K.B."/>
            <person name="Herman A."/>
            <person name="Abrahante J.E."/>
            <person name="Garbe J."/>
        </authorList>
    </citation>
    <scope>NUCLEOTIDE SEQUENCE</scope>
    <source>
        <strain evidence="3">Duluth1</strain>
        <tissue evidence="3">Whole animal</tissue>
    </source>
</reference>
<comment type="caution">
    <text evidence="3">The sequence shown here is derived from an EMBL/GenBank/DDBJ whole genome shotgun (WGS) entry which is preliminary data.</text>
</comment>
<keyword evidence="1" id="KW-0862">Zinc</keyword>
<protein>
    <recommendedName>
        <fullName evidence="2">B box-type domain-containing protein</fullName>
    </recommendedName>
</protein>
<gene>
    <name evidence="3" type="ORF">DPMN_122290</name>
</gene>
<keyword evidence="1" id="KW-0479">Metal-binding</keyword>
<dbReference type="Proteomes" id="UP000828390">
    <property type="component" value="Unassembled WGS sequence"/>
</dbReference>
<keyword evidence="4" id="KW-1185">Reference proteome</keyword>
<evidence type="ECO:0000313" key="3">
    <source>
        <dbReference type="EMBL" id="KAH3820546.1"/>
    </source>
</evidence>
<organism evidence="3 4">
    <name type="scientific">Dreissena polymorpha</name>
    <name type="common">Zebra mussel</name>
    <name type="synonym">Mytilus polymorpha</name>
    <dbReference type="NCBI Taxonomy" id="45954"/>
    <lineage>
        <taxon>Eukaryota</taxon>
        <taxon>Metazoa</taxon>
        <taxon>Spiralia</taxon>
        <taxon>Lophotrochozoa</taxon>
        <taxon>Mollusca</taxon>
        <taxon>Bivalvia</taxon>
        <taxon>Autobranchia</taxon>
        <taxon>Heteroconchia</taxon>
        <taxon>Euheterodonta</taxon>
        <taxon>Imparidentia</taxon>
        <taxon>Neoheterodontei</taxon>
        <taxon>Myida</taxon>
        <taxon>Dreissenoidea</taxon>
        <taxon>Dreissenidae</taxon>
        <taxon>Dreissena</taxon>
    </lineage>
</organism>
<name>A0A9D4GNA9_DREPO</name>
<keyword evidence="1" id="KW-0863">Zinc-finger</keyword>
<dbReference type="GO" id="GO:0008270">
    <property type="term" value="F:zinc ion binding"/>
    <property type="evidence" value="ECO:0007669"/>
    <property type="project" value="UniProtKB-KW"/>
</dbReference>
<accession>A0A9D4GNA9</accession>
<evidence type="ECO:0000256" key="1">
    <source>
        <dbReference type="PROSITE-ProRule" id="PRU00024"/>
    </source>
</evidence>
<dbReference type="PROSITE" id="PS50119">
    <property type="entry name" value="ZF_BBOX"/>
    <property type="match status" value="1"/>
</dbReference>
<sequence length="78" mass="9311">MANNVESSFHRGSDLFFDFSCFSCQENDGKNTEAEFYCEECSKFYCSICVEHHNFLCKKHEVLGKKNIRQWLRLMWVN</sequence>
<dbReference type="EMBL" id="JAIWYP010000005">
    <property type="protein sequence ID" value="KAH3820546.1"/>
    <property type="molecule type" value="Genomic_DNA"/>
</dbReference>
<dbReference type="InterPro" id="IPR000315">
    <property type="entry name" value="Znf_B-box"/>
</dbReference>
<proteinExistence type="predicted"/>
<evidence type="ECO:0000313" key="4">
    <source>
        <dbReference type="Proteomes" id="UP000828390"/>
    </source>
</evidence>
<reference evidence="3" key="1">
    <citation type="journal article" date="2019" name="bioRxiv">
        <title>The Genome of the Zebra Mussel, Dreissena polymorpha: A Resource for Invasive Species Research.</title>
        <authorList>
            <person name="McCartney M.A."/>
            <person name="Auch B."/>
            <person name="Kono T."/>
            <person name="Mallez S."/>
            <person name="Zhang Y."/>
            <person name="Obille A."/>
            <person name="Becker A."/>
            <person name="Abrahante J.E."/>
            <person name="Garbe J."/>
            <person name="Badalamenti J.P."/>
            <person name="Herman A."/>
            <person name="Mangelson H."/>
            <person name="Liachko I."/>
            <person name="Sullivan S."/>
            <person name="Sone E.D."/>
            <person name="Koren S."/>
            <person name="Silverstein K.A.T."/>
            <person name="Beckman K.B."/>
            <person name="Gohl D.M."/>
        </authorList>
    </citation>
    <scope>NUCLEOTIDE SEQUENCE</scope>
    <source>
        <strain evidence="3">Duluth1</strain>
        <tissue evidence="3">Whole animal</tissue>
    </source>
</reference>
<feature type="domain" description="B box-type" evidence="2">
    <location>
        <begin position="24"/>
        <end position="65"/>
    </location>
</feature>
<evidence type="ECO:0000259" key="2">
    <source>
        <dbReference type="PROSITE" id="PS50119"/>
    </source>
</evidence>
<dbReference type="AlphaFoldDB" id="A0A9D4GNA9"/>